<keyword evidence="3" id="KW-1185">Reference proteome</keyword>
<dbReference type="HOGENOM" id="CLU_1490510_0_0_1"/>
<dbReference type="InParanoid" id="E9H4E5"/>
<name>E9H4E5_DAPPU</name>
<protein>
    <submittedName>
        <fullName evidence="2">Uncharacterized protein</fullName>
    </submittedName>
</protein>
<feature type="region of interest" description="Disordered" evidence="1">
    <location>
        <begin position="30"/>
        <end position="69"/>
    </location>
</feature>
<evidence type="ECO:0000313" key="3">
    <source>
        <dbReference type="Proteomes" id="UP000000305"/>
    </source>
</evidence>
<dbReference type="EMBL" id="GL732591">
    <property type="protein sequence ID" value="EFX73369.1"/>
    <property type="molecule type" value="Genomic_DNA"/>
</dbReference>
<organism evidence="2 3">
    <name type="scientific">Daphnia pulex</name>
    <name type="common">Water flea</name>
    <dbReference type="NCBI Taxonomy" id="6669"/>
    <lineage>
        <taxon>Eukaryota</taxon>
        <taxon>Metazoa</taxon>
        <taxon>Ecdysozoa</taxon>
        <taxon>Arthropoda</taxon>
        <taxon>Crustacea</taxon>
        <taxon>Branchiopoda</taxon>
        <taxon>Diplostraca</taxon>
        <taxon>Cladocera</taxon>
        <taxon>Anomopoda</taxon>
        <taxon>Daphniidae</taxon>
        <taxon>Daphnia</taxon>
    </lineage>
</organism>
<dbReference type="AlphaFoldDB" id="E9H4E5"/>
<accession>E9H4E5</accession>
<reference evidence="2 3" key="1">
    <citation type="journal article" date="2011" name="Science">
        <title>The ecoresponsive genome of Daphnia pulex.</title>
        <authorList>
            <person name="Colbourne J.K."/>
            <person name="Pfrender M.E."/>
            <person name="Gilbert D."/>
            <person name="Thomas W.K."/>
            <person name="Tucker A."/>
            <person name="Oakley T.H."/>
            <person name="Tokishita S."/>
            <person name="Aerts A."/>
            <person name="Arnold G.J."/>
            <person name="Basu M.K."/>
            <person name="Bauer D.J."/>
            <person name="Caceres C.E."/>
            <person name="Carmel L."/>
            <person name="Casola C."/>
            <person name="Choi J.H."/>
            <person name="Detter J.C."/>
            <person name="Dong Q."/>
            <person name="Dusheyko S."/>
            <person name="Eads B.D."/>
            <person name="Frohlich T."/>
            <person name="Geiler-Samerotte K.A."/>
            <person name="Gerlach D."/>
            <person name="Hatcher P."/>
            <person name="Jogdeo S."/>
            <person name="Krijgsveld J."/>
            <person name="Kriventseva E.V."/>
            <person name="Kultz D."/>
            <person name="Laforsch C."/>
            <person name="Lindquist E."/>
            <person name="Lopez J."/>
            <person name="Manak J.R."/>
            <person name="Muller J."/>
            <person name="Pangilinan J."/>
            <person name="Patwardhan R.P."/>
            <person name="Pitluck S."/>
            <person name="Pritham E.J."/>
            <person name="Rechtsteiner A."/>
            <person name="Rho M."/>
            <person name="Rogozin I.B."/>
            <person name="Sakarya O."/>
            <person name="Salamov A."/>
            <person name="Schaack S."/>
            <person name="Shapiro H."/>
            <person name="Shiga Y."/>
            <person name="Skalitzky C."/>
            <person name="Smith Z."/>
            <person name="Souvorov A."/>
            <person name="Sung W."/>
            <person name="Tang Z."/>
            <person name="Tsuchiya D."/>
            <person name="Tu H."/>
            <person name="Vos H."/>
            <person name="Wang M."/>
            <person name="Wolf Y.I."/>
            <person name="Yamagata H."/>
            <person name="Yamada T."/>
            <person name="Ye Y."/>
            <person name="Shaw J.R."/>
            <person name="Andrews J."/>
            <person name="Crease T.J."/>
            <person name="Tang H."/>
            <person name="Lucas S.M."/>
            <person name="Robertson H.M."/>
            <person name="Bork P."/>
            <person name="Koonin E.V."/>
            <person name="Zdobnov E.M."/>
            <person name="Grigoriev I.V."/>
            <person name="Lynch M."/>
            <person name="Boore J.L."/>
        </authorList>
    </citation>
    <scope>NUCLEOTIDE SEQUENCE [LARGE SCALE GENOMIC DNA]</scope>
</reference>
<feature type="compositionally biased region" description="Polar residues" evidence="1">
    <location>
        <begin position="32"/>
        <end position="43"/>
    </location>
</feature>
<evidence type="ECO:0000256" key="1">
    <source>
        <dbReference type="SAM" id="MobiDB-lite"/>
    </source>
</evidence>
<dbReference type="Proteomes" id="UP000000305">
    <property type="component" value="Unassembled WGS sequence"/>
</dbReference>
<dbReference type="KEGG" id="dpx:DAPPUDRAFT_253254"/>
<proteinExistence type="predicted"/>
<sequence>MLSQETQTNFSMTQLYSAETVTVAQELESEAEISNTNTTSRLPNTKEPASQARGTTSLKKRKRQKPKPLTKVLLLENGGMYMHFGVEGLEAALAGEYPGQQQQISIGLPSFNISSRSNGNLLELSPSYYLARGPSTPSFLRIRSKSGFGSGFVKISAFCSFEGTTTGVAAGKFCEDYWRKC</sequence>
<gene>
    <name evidence="2" type="ORF">DAPPUDRAFT_253254</name>
</gene>
<evidence type="ECO:0000313" key="2">
    <source>
        <dbReference type="EMBL" id="EFX73369.1"/>
    </source>
</evidence>
<feature type="compositionally biased region" description="Basic residues" evidence="1">
    <location>
        <begin position="58"/>
        <end position="68"/>
    </location>
</feature>